<sequence length="354" mass="41169">MMKLNFILPFFPLKPGGGCKIMYEYANRFGEKGYDVQIYHVTTLPYMKYKYPHWLRYLRNNILYIHSKPAWFTFNSQVKVTNIPFLENKYVRDADCSISTMWATAIKLDRLSKTKGKKINLIQGYELWIGNNQKMLHHTYKLPMIHIVISDFLADIVKRESGISPNIIYNGIDNSVFYIKKEIKERNPYSVSMLYSTDENKGTEYGLEALKKCHDVFPKLKVELFGVYSKPLGLPDWMHYNQNPVDLCSIYNSTAIFFTPSNNEGWGLPATEAMFCGCALICTNIEGYNVFAKDGDTCLTTLCRDSNDMSQKLLDLLRNSDKRIQIACRGHEFIQQFSWERAINDMENIIENRF</sequence>
<dbReference type="SUPFAM" id="SSF53756">
    <property type="entry name" value="UDP-Glycosyltransferase/glycogen phosphorylase"/>
    <property type="match status" value="1"/>
</dbReference>
<dbReference type="EMBL" id="JAWDEV010000004">
    <property type="protein sequence ID" value="MDU0269503.1"/>
    <property type="molecule type" value="Genomic_DNA"/>
</dbReference>
<evidence type="ECO:0000259" key="1">
    <source>
        <dbReference type="Pfam" id="PF00534"/>
    </source>
</evidence>
<accession>A0AAE4LT52</accession>
<comment type="caution">
    <text evidence="2">The sequence shown here is derived from an EMBL/GenBank/DDBJ whole genome shotgun (WGS) entry which is preliminary data.</text>
</comment>
<evidence type="ECO:0000313" key="2">
    <source>
        <dbReference type="EMBL" id="MDU0269503.1"/>
    </source>
</evidence>
<dbReference type="PANTHER" id="PTHR12526">
    <property type="entry name" value="GLYCOSYLTRANSFERASE"/>
    <property type="match status" value="1"/>
</dbReference>
<keyword evidence="2" id="KW-0808">Transferase</keyword>
<dbReference type="GO" id="GO:0016757">
    <property type="term" value="F:glycosyltransferase activity"/>
    <property type="evidence" value="ECO:0007669"/>
    <property type="project" value="UniProtKB-KW"/>
</dbReference>
<name>A0AAE4LT52_9BACT</name>
<organism evidence="2 3">
    <name type="scientific">Phocaeicola dorei</name>
    <dbReference type="NCBI Taxonomy" id="357276"/>
    <lineage>
        <taxon>Bacteria</taxon>
        <taxon>Pseudomonadati</taxon>
        <taxon>Bacteroidota</taxon>
        <taxon>Bacteroidia</taxon>
        <taxon>Bacteroidales</taxon>
        <taxon>Bacteroidaceae</taxon>
        <taxon>Phocaeicola</taxon>
    </lineage>
</organism>
<protein>
    <submittedName>
        <fullName evidence="2">Glycosyltransferase family 4 protein</fullName>
        <ecNumber evidence="2">2.4.-.-</ecNumber>
    </submittedName>
</protein>
<dbReference type="InterPro" id="IPR001296">
    <property type="entry name" value="Glyco_trans_1"/>
</dbReference>
<dbReference type="Proteomes" id="UP001181086">
    <property type="component" value="Unassembled WGS sequence"/>
</dbReference>
<dbReference type="RefSeq" id="WP_178285895.1">
    <property type="nucleotide sequence ID" value="NZ_BAABZF010000001.1"/>
</dbReference>
<dbReference type="Gene3D" id="3.40.50.2000">
    <property type="entry name" value="Glycogen Phosphorylase B"/>
    <property type="match status" value="1"/>
</dbReference>
<reference evidence="2" key="1">
    <citation type="submission" date="2023-10" db="EMBL/GenBank/DDBJ databases">
        <title>Genome of Potential pathogenic bacteria in Crohn's disease.</title>
        <authorList>
            <person name="Rodriguez-Palacios A."/>
        </authorList>
    </citation>
    <scope>NUCLEOTIDE SEQUENCE</scope>
    <source>
        <strain evidence="2">CavFT-hAR62</strain>
    </source>
</reference>
<feature type="domain" description="Glycosyl transferase family 1" evidence="1">
    <location>
        <begin position="191"/>
        <end position="326"/>
    </location>
</feature>
<dbReference type="Pfam" id="PF00534">
    <property type="entry name" value="Glycos_transf_1"/>
    <property type="match status" value="1"/>
</dbReference>
<proteinExistence type="predicted"/>
<gene>
    <name evidence="2" type="ORF">RVH45_06235</name>
</gene>
<dbReference type="AlphaFoldDB" id="A0AAE4LT52"/>
<keyword evidence="2" id="KW-0328">Glycosyltransferase</keyword>
<dbReference type="CDD" id="cd03801">
    <property type="entry name" value="GT4_PimA-like"/>
    <property type="match status" value="1"/>
</dbReference>
<dbReference type="PANTHER" id="PTHR12526:SF630">
    <property type="entry name" value="GLYCOSYLTRANSFERASE"/>
    <property type="match status" value="1"/>
</dbReference>
<dbReference type="EC" id="2.4.-.-" evidence="2"/>
<evidence type="ECO:0000313" key="3">
    <source>
        <dbReference type="Proteomes" id="UP001181086"/>
    </source>
</evidence>
<dbReference type="Gene3D" id="3.40.50.11090">
    <property type="match status" value="1"/>
</dbReference>